<dbReference type="PROSITE" id="PS50893">
    <property type="entry name" value="ABC_TRANSPORTER_2"/>
    <property type="match status" value="1"/>
</dbReference>
<dbReference type="InterPro" id="IPR003439">
    <property type="entry name" value="ABC_transporter-like_ATP-bd"/>
</dbReference>
<protein>
    <submittedName>
        <fullName evidence="12">ABC transporter ATP-binding protein</fullName>
    </submittedName>
</protein>
<feature type="domain" description="ABC transporter" evidence="10">
    <location>
        <begin position="333"/>
        <end position="566"/>
    </location>
</feature>
<feature type="transmembrane region" description="Helical" evidence="9">
    <location>
        <begin position="279"/>
        <end position="297"/>
    </location>
</feature>
<dbReference type="InterPro" id="IPR003593">
    <property type="entry name" value="AAA+_ATPase"/>
</dbReference>
<evidence type="ECO:0000256" key="2">
    <source>
        <dbReference type="ARBA" id="ARBA00022448"/>
    </source>
</evidence>
<dbReference type="RefSeq" id="WP_190998316.1">
    <property type="nucleotide sequence ID" value="NZ_JACXSI010000023.1"/>
</dbReference>
<keyword evidence="13" id="KW-1185">Reference proteome</keyword>
<evidence type="ECO:0000256" key="4">
    <source>
        <dbReference type="ARBA" id="ARBA00022692"/>
    </source>
</evidence>
<comment type="subcellular location">
    <subcellularLocation>
        <location evidence="1">Cell membrane</location>
        <topology evidence="1">Multi-pass membrane protein</topology>
    </subcellularLocation>
</comment>
<evidence type="ECO:0000256" key="1">
    <source>
        <dbReference type="ARBA" id="ARBA00004651"/>
    </source>
</evidence>
<evidence type="ECO:0000313" key="12">
    <source>
        <dbReference type="EMBL" id="MBD3108785.1"/>
    </source>
</evidence>
<keyword evidence="6 12" id="KW-0067">ATP-binding</keyword>
<sequence>MKKSVWSHVRPYKLAAGFALFFMFIELVIELLQPLLMAKIINEGVLEQNLSVIYLWGGILLSFSVLALAAGVFNTFYASHVSQSFAYDVRKNIFRKVQELSYLQHSLFPAGSLITRMTNDIQQLQNTMFMLLRIMVRAPLLIIGGLVMAFVVYPKLALFLAAVVPILFAFLVFVMNRGSKMFASVQEKLDSVNNVMGENLAGMKLIRAFLRRNHEVNRFDQANEDLQERTVKVLRFMEITMPVLLLLMNITIVLLLWFGSRDMLSGTANVGEVVAIVNYATRITSALSVFSFIIMVFSRAKASAARVNEVLQIEGDMRDEEIACESAQIEGEITFENVSFKYPDQKRWSLQNVSFTLEAGKTLAILGATGSGKTTLMQLIPRLIDVIEGKVTIDGRDVKDWKQSILREQIGIVPQESLLFTGTIRENLLWGNRDASDEEIAKACEHAQIYSSIASLPEKFDTMIGQKGVNLSGGQRQRLTIARALVRNPKILLFDDSTSALDSKTEKRLLHDVAAYNSTKIFITQKISTALHADSIILLQHGEKVAEGTHAELSEHSALYQAILKSQLEEGSERHVMETTK</sequence>
<dbReference type="CDD" id="cd18548">
    <property type="entry name" value="ABC_6TM_Tm287_like"/>
    <property type="match status" value="1"/>
</dbReference>
<feature type="transmembrane region" description="Helical" evidence="9">
    <location>
        <begin position="130"/>
        <end position="150"/>
    </location>
</feature>
<dbReference type="PANTHER" id="PTHR43394">
    <property type="entry name" value="ATP-DEPENDENT PERMEASE MDL1, MITOCHONDRIAL"/>
    <property type="match status" value="1"/>
</dbReference>
<dbReference type="InterPro" id="IPR027417">
    <property type="entry name" value="P-loop_NTPase"/>
</dbReference>
<dbReference type="Proteomes" id="UP000602076">
    <property type="component" value="Unassembled WGS sequence"/>
</dbReference>
<dbReference type="EMBL" id="JACXSI010000023">
    <property type="protein sequence ID" value="MBD3108785.1"/>
    <property type="molecule type" value="Genomic_DNA"/>
</dbReference>
<dbReference type="Gene3D" id="3.40.50.300">
    <property type="entry name" value="P-loop containing nucleotide triphosphate hydrolases"/>
    <property type="match status" value="1"/>
</dbReference>
<dbReference type="GO" id="GO:0005524">
    <property type="term" value="F:ATP binding"/>
    <property type="evidence" value="ECO:0007669"/>
    <property type="project" value="UniProtKB-KW"/>
</dbReference>
<evidence type="ECO:0000256" key="6">
    <source>
        <dbReference type="ARBA" id="ARBA00022840"/>
    </source>
</evidence>
<dbReference type="InterPro" id="IPR017871">
    <property type="entry name" value="ABC_transporter-like_CS"/>
</dbReference>
<evidence type="ECO:0000313" key="13">
    <source>
        <dbReference type="Proteomes" id="UP000602076"/>
    </source>
</evidence>
<dbReference type="FunFam" id="3.40.50.300:FF:000221">
    <property type="entry name" value="Multidrug ABC transporter ATP-binding protein"/>
    <property type="match status" value="1"/>
</dbReference>
<evidence type="ECO:0000256" key="8">
    <source>
        <dbReference type="ARBA" id="ARBA00023136"/>
    </source>
</evidence>
<feature type="transmembrane region" description="Helical" evidence="9">
    <location>
        <begin position="239"/>
        <end position="259"/>
    </location>
</feature>
<dbReference type="SMART" id="SM00382">
    <property type="entry name" value="AAA"/>
    <property type="match status" value="1"/>
</dbReference>
<evidence type="ECO:0000259" key="11">
    <source>
        <dbReference type="PROSITE" id="PS50929"/>
    </source>
</evidence>
<dbReference type="Gene3D" id="1.20.1560.10">
    <property type="entry name" value="ABC transporter type 1, transmembrane domain"/>
    <property type="match status" value="1"/>
</dbReference>
<keyword evidence="5" id="KW-0547">Nucleotide-binding</keyword>
<feature type="transmembrane region" description="Helical" evidence="9">
    <location>
        <begin position="53"/>
        <end position="77"/>
    </location>
</feature>
<comment type="caution">
    <text evidence="12">The sequence shown here is derived from an EMBL/GenBank/DDBJ whole genome shotgun (WGS) entry which is preliminary data.</text>
</comment>
<feature type="domain" description="ABC transmembrane type-1" evidence="11">
    <location>
        <begin position="18"/>
        <end position="299"/>
    </location>
</feature>
<keyword evidence="8 9" id="KW-0472">Membrane</keyword>
<organism evidence="12 13">
    <name type="scientific">Peribacillus faecalis</name>
    <dbReference type="NCBI Taxonomy" id="2772559"/>
    <lineage>
        <taxon>Bacteria</taxon>
        <taxon>Bacillati</taxon>
        <taxon>Bacillota</taxon>
        <taxon>Bacilli</taxon>
        <taxon>Bacillales</taxon>
        <taxon>Bacillaceae</taxon>
        <taxon>Peribacillus</taxon>
    </lineage>
</organism>
<accession>A0A927HAK6</accession>
<dbReference type="InterPro" id="IPR011527">
    <property type="entry name" value="ABC1_TM_dom"/>
</dbReference>
<dbReference type="Pfam" id="PF00005">
    <property type="entry name" value="ABC_tran"/>
    <property type="match status" value="1"/>
</dbReference>
<name>A0A927HAK6_9BACI</name>
<evidence type="ECO:0000259" key="10">
    <source>
        <dbReference type="PROSITE" id="PS50893"/>
    </source>
</evidence>
<dbReference type="PROSITE" id="PS50929">
    <property type="entry name" value="ABC_TM1F"/>
    <property type="match status" value="1"/>
</dbReference>
<feature type="transmembrane region" description="Helical" evidence="9">
    <location>
        <begin position="12"/>
        <end position="33"/>
    </location>
</feature>
<dbReference type="SUPFAM" id="SSF90123">
    <property type="entry name" value="ABC transporter transmembrane region"/>
    <property type="match status" value="1"/>
</dbReference>
<keyword evidence="2" id="KW-0813">Transport</keyword>
<dbReference type="Pfam" id="PF00664">
    <property type="entry name" value="ABC_membrane"/>
    <property type="match status" value="1"/>
</dbReference>
<dbReference type="GO" id="GO:0016887">
    <property type="term" value="F:ATP hydrolysis activity"/>
    <property type="evidence" value="ECO:0007669"/>
    <property type="project" value="InterPro"/>
</dbReference>
<dbReference type="SUPFAM" id="SSF52540">
    <property type="entry name" value="P-loop containing nucleoside triphosphate hydrolases"/>
    <property type="match status" value="1"/>
</dbReference>
<keyword evidence="3" id="KW-1003">Cell membrane</keyword>
<keyword evidence="7 9" id="KW-1133">Transmembrane helix</keyword>
<dbReference type="AlphaFoldDB" id="A0A927HAK6"/>
<dbReference type="InterPro" id="IPR039421">
    <property type="entry name" value="Type_1_exporter"/>
</dbReference>
<dbReference type="PROSITE" id="PS00211">
    <property type="entry name" value="ABC_TRANSPORTER_1"/>
    <property type="match status" value="1"/>
</dbReference>
<gene>
    <name evidence="12" type="ORF">IEO70_10435</name>
</gene>
<evidence type="ECO:0000256" key="5">
    <source>
        <dbReference type="ARBA" id="ARBA00022741"/>
    </source>
</evidence>
<dbReference type="GO" id="GO:0005886">
    <property type="term" value="C:plasma membrane"/>
    <property type="evidence" value="ECO:0007669"/>
    <property type="project" value="UniProtKB-SubCell"/>
</dbReference>
<reference evidence="12" key="1">
    <citation type="submission" date="2020-09" db="EMBL/GenBank/DDBJ databases">
        <title>Bacillus faecalis sp. nov., a moderately halophilic bacterium isolated from cow faeces.</title>
        <authorList>
            <person name="Jiang L."/>
            <person name="Lee J."/>
        </authorList>
    </citation>
    <scope>NUCLEOTIDE SEQUENCE</scope>
    <source>
        <strain evidence="12">AGMB 02131</strain>
    </source>
</reference>
<feature type="transmembrane region" description="Helical" evidence="9">
    <location>
        <begin position="156"/>
        <end position="174"/>
    </location>
</feature>
<keyword evidence="4 9" id="KW-0812">Transmembrane</keyword>
<dbReference type="PANTHER" id="PTHR43394:SF1">
    <property type="entry name" value="ATP-BINDING CASSETTE SUB-FAMILY B MEMBER 10, MITOCHONDRIAL"/>
    <property type="match status" value="1"/>
</dbReference>
<evidence type="ECO:0000256" key="9">
    <source>
        <dbReference type="SAM" id="Phobius"/>
    </source>
</evidence>
<dbReference type="InterPro" id="IPR036640">
    <property type="entry name" value="ABC1_TM_sf"/>
</dbReference>
<evidence type="ECO:0000256" key="7">
    <source>
        <dbReference type="ARBA" id="ARBA00022989"/>
    </source>
</evidence>
<evidence type="ECO:0000256" key="3">
    <source>
        <dbReference type="ARBA" id="ARBA00022475"/>
    </source>
</evidence>
<proteinExistence type="predicted"/>
<dbReference type="GO" id="GO:0015421">
    <property type="term" value="F:ABC-type oligopeptide transporter activity"/>
    <property type="evidence" value="ECO:0007669"/>
    <property type="project" value="TreeGrafter"/>
</dbReference>